<accession>A0ABR2M4G5</accession>
<reference evidence="1 2" key="1">
    <citation type="journal article" date="2022" name="Nat. Plants">
        <title>Genomes of leafy and leafless Platanthera orchids illuminate the evolution of mycoheterotrophy.</title>
        <authorList>
            <person name="Li M.H."/>
            <person name="Liu K.W."/>
            <person name="Li Z."/>
            <person name="Lu H.C."/>
            <person name="Ye Q.L."/>
            <person name="Zhang D."/>
            <person name="Wang J.Y."/>
            <person name="Li Y.F."/>
            <person name="Zhong Z.M."/>
            <person name="Liu X."/>
            <person name="Yu X."/>
            <person name="Liu D.K."/>
            <person name="Tu X.D."/>
            <person name="Liu B."/>
            <person name="Hao Y."/>
            <person name="Liao X.Y."/>
            <person name="Jiang Y.T."/>
            <person name="Sun W.H."/>
            <person name="Chen J."/>
            <person name="Chen Y.Q."/>
            <person name="Ai Y."/>
            <person name="Zhai J.W."/>
            <person name="Wu S.S."/>
            <person name="Zhou Z."/>
            <person name="Hsiao Y.Y."/>
            <person name="Wu W.L."/>
            <person name="Chen Y.Y."/>
            <person name="Lin Y.F."/>
            <person name="Hsu J.L."/>
            <person name="Li C.Y."/>
            <person name="Wang Z.W."/>
            <person name="Zhao X."/>
            <person name="Zhong W.Y."/>
            <person name="Ma X.K."/>
            <person name="Ma L."/>
            <person name="Huang J."/>
            <person name="Chen G.Z."/>
            <person name="Huang M.Z."/>
            <person name="Huang L."/>
            <person name="Peng D.H."/>
            <person name="Luo Y.B."/>
            <person name="Zou S.Q."/>
            <person name="Chen S.P."/>
            <person name="Lan S."/>
            <person name="Tsai W.C."/>
            <person name="Van de Peer Y."/>
            <person name="Liu Z.J."/>
        </authorList>
    </citation>
    <scope>NUCLEOTIDE SEQUENCE [LARGE SCALE GENOMIC DNA]</scope>
    <source>
        <strain evidence="1">Lor288</strain>
    </source>
</reference>
<keyword evidence="2" id="KW-1185">Reference proteome</keyword>
<comment type="caution">
    <text evidence="1">The sequence shown here is derived from an EMBL/GenBank/DDBJ whole genome shotgun (WGS) entry which is preliminary data.</text>
</comment>
<evidence type="ECO:0008006" key="3">
    <source>
        <dbReference type="Google" id="ProtNLM"/>
    </source>
</evidence>
<proteinExistence type="predicted"/>
<name>A0ABR2M4G5_9ASPA</name>
<sequence>MSYQICRSASRAARSLLSASKGSAIPFEGRAIAAIAANKSRERYSSLSSLYENASDKTASNGWLSAALTLPAAVYMLQEKETHAAEFERTFIAIKPDGVQRGLVERYDPCLHLESRWYQIRNTFLPEISHPKNVADLNFWAGFLSCSRALFPISRGIHVLDGFNGYVRRFLPKFPSILPANPDDLVELFCMSRSLLSRSSASRYRSRLRSRHQASSLHISPVITISSFSAASGPDVDPSFAHR</sequence>
<evidence type="ECO:0000313" key="2">
    <source>
        <dbReference type="Proteomes" id="UP001412067"/>
    </source>
</evidence>
<protein>
    <recommendedName>
        <fullName evidence="3">Nucleoside diphosphate kinase</fullName>
    </recommendedName>
</protein>
<dbReference type="Proteomes" id="UP001412067">
    <property type="component" value="Unassembled WGS sequence"/>
</dbReference>
<organism evidence="1 2">
    <name type="scientific">Platanthera guangdongensis</name>
    <dbReference type="NCBI Taxonomy" id="2320717"/>
    <lineage>
        <taxon>Eukaryota</taxon>
        <taxon>Viridiplantae</taxon>
        <taxon>Streptophyta</taxon>
        <taxon>Embryophyta</taxon>
        <taxon>Tracheophyta</taxon>
        <taxon>Spermatophyta</taxon>
        <taxon>Magnoliopsida</taxon>
        <taxon>Liliopsida</taxon>
        <taxon>Asparagales</taxon>
        <taxon>Orchidaceae</taxon>
        <taxon>Orchidoideae</taxon>
        <taxon>Orchideae</taxon>
        <taxon>Orchidinae</taxon>
        <taxon>Platanthera</taxon>
    </lineage>
</organism>
<dbReference type="EMBL" id="JBBWWR010000012">
    <property type="protein sequence ID" value="KAK8958535.1"/>
    <property type="molecule type" value="Genomic_DNA"/>
</dbReference>
<evidence type="ECO:0000313" key="1">
    <source>
        <dbReference type="EMBL" id="KAK8958535.1"/>
    </source>
</evidence>
<gene>
    <name evidence="1" type="ORF">KSP40_PGU018039</name>
</gene>